<proteinExistence type="predicted"/>
<feature type="domain" description="Chorismate-utilising enzyme C-terminal" evidence="6">
    <location>
        <begin position="119"/>
        <end position="377"/>
    </location>
</feature>
<dbReference type="SUPFAM" id="SSF56322">
    <property type="entry name" value="ADC synthase"/>
    <property type="match status" value="1"/>
</dbReference>
<gene>
    <name evidence="7" type="ORF">JT362_02300</name>
</gene>
<keyword evidence="2" id="KW-0315">Glutamine amidotransferase</keyword>
<dbReference type="Pfam" id="PF00117">
    <property type="entry name" value="GATase"/>
    <property type="match status" value="1"/>
</dbReference>
<evidence type="ECO:0000256" key="1">
    <source>
        <dbReference type="ARBA" id="ARBA00012266"/>
    </source>
</evidence>
<dbReference type="EC" id="4.1.3.27" evidence="1"/>
<evidence type="ECO:0000313" key="7">
    <source>
        <dbReference type="EMBL" id="MCT2581951.1"/>
    </source>
</evidence>
<organism evidence="7 8">
    <name type="scientific">Actinophytocola gossypii</name>
    <dbReference type="NCBI Taxonomy" id="2812003"/>
    <lineage>
        <taxon>Bacteria</taxon>
        <taxon>Bacillati</taxon>
        <taxon>Actinomycetota</taxon>
        <taxon>Actinomycetes</taxon>
        <taxon>Pseudonocardiales</taxon>
        <taxon>Pseudonocardiaceae</taxon>
    </lineage>
</organism>
<evidence type="ECO:0000313" key="8">
    <source>
        <dbReference type="Proteomes" id="UP001156441"/>
    </source>
</evidence>
<keyword evidence="8" id="KW-1185">Reference proteome</keyword>
<name>A0ABT2J2P9_9PSEU</name>
<accession>A0ABT2J2P9</accession>
<evidence type="ECO:0000256" key="2">
    <source>
        <dbReference type="ARBA" id="ARBA00022962"/>
    </source>
</evidence>
<dbReference type="InterPro" id="IPR017926">
    <property type="entry name" value="GATASE"/>
</dbReference>
<dbReference type="Pfam" id="PF00425">
    <property type="entry name" value="Chorismate_bind"/>
    <property type="match status" value="1"/>
</dbReference>
<evidence type="ECO:0000256" key="3">
    <source>
        <dbReference type="ARBA" id="ARBA00023239"/>
    </source>
</evidence>
<dbReference type="EMBL" id="JAFFZE010000004">
    <property type="protein sequence ID" value="MCT2581951.1"/>
    <property type="molecule type" value="Genomic_DNA"/>
</dbReference>
<comment type="caution">
    <text evidence="7">The sequence shown here is derived from an EMBL/GenBank/DDBJ whole genome shotgun (WGS) entry which is preliminary data.</text>
</comment>
<dbReference type="Gene3D" id="3.40.50.880">
    <property type="match status" value="1"/>
</dbReference>
<reference evidence="7 8" key="1">
    <citation type="submission" date="2021-02" db="EMBL/GenBank/DDBJ databases">
        <title>Actinophytocola xerophila sp. nov., isolated from soil of cotton cropping field.</title>
        <authorList>
            <person name="Huang R."/>
            <person name="Chen X."/>
            <person name="Ge X."/>
            <person name="Liu W."/>
        </authorList>
    </citation>
    <scope>NUCLEOTIDE SEQUENCE [LARGE SCALE GENOMIC DNA]</scope>
    <source>
        <strain evidence="7 8">S1-96</strain>
    </source>
</reference>
<keyword evidence="3" id="KW-0456">Lyase</keyword>
<dbReference type="SUPFAM" id="SSF52317">
    <property type="entry name" value="Class I glutamine amidotransferase-like"/>
    <property type="match status" value="1"/>
</dbReference>
<evidence type="ECO:0000259" key="5">
    <source>
        <dbReference type="Pfam" id="PF00117"/>
    </source>
</evidence>
<dbReference type="PANTHER" id="PTHR11236:SF49">
    <property type="entry name" value="ANTHRANILATE SYNTHASE COMPONENT 1"/>
    <property type="match status" value="1"/>
</dbReference>
<dbReference type="PANTHER" id="PTHR11236">
    <property type="entry name" value="AMINOBENZOATE/ANTHRANILATE SYNTHASE"/>
    <property type="match status" value="1"/>
</dbReference>
<comment type="catalytic activity">
    <reaction evidence="4">
        <text>chorismate + L-glutamine = anthranilate + pyruvate + L-glutamate + H(+)</text>
        <dbReference type="Rhea" id="RHEA:21732"/>
        <dbReference type="ChEBI" id="CHEBI:15361"/>
        <dbReference type="ChEBI" id="CHEBI:15378"/>
        <dbReference type="ChEBI" id="CHEBI:16567"/>
        <dbReference type="ChEBI" id="CHEBI:29748"/>
        <dbReference type="ChEBI" id="CHEBI:29985"/>
        <dbReference type="ChEBI" id="CHEBI:58359"/>
        <dbReference type="EC" id="4.1.3.27"/>
    </reaction>
</comment>
<dbReference type="PRINTS" id="PR00096">
    <property type="entry name" value="GATASE"/>
</dbReference>
<evidence type="ECO:0000256" key="4">
    <source>
        <dbReference type="ARBA" id="ARBA00047683"/>
    </source>
</evidence>
<dbReference type="RefSeq" id="WP_260189306.1">
    <property type="nucleotide sequence ID" value="NZ_JAFFZE010000004.1"/>
</dbReference>
<dbReference type="PRINTS" id="PR00097">
    <property type="entry name" value="ANTSNTHASEII"/>
</dbReference>
<feature type="domain" description="Glutamine amidotransferase" evidence="5">
    <location>
        <begin position="432"/>
        <end position="612"/>
    </location>
</feature>
<evidence type="ECO:0000259" key="6">
    <source>
        <dbReference type="Pfam" id="PF00425"/>
    </source>
</evidence>
<dbReference type="InterPro" id="IPR005801">
    <property type="entry name" value="ADC_synthase"/>
</dbReference>
<protein>
    <recommendedName>
        <fullName evidence="1">anthranilate synthase</fullName>
        <ecNumber evidence="1">4.1.3.27</ecNumber>
    </recommendedName>
</protein>
<dbReference type="PROSITE" id="PS51273">
    <property type="entry name" value="GATASE_TYPE_1"/>
    <property type="match status" value="1"/>
</dbReference>
<dbReference type="Gene3D" id="3.60.120.10">
    <property type="entry name" value="Anthranilate synthase"/>
    <property type="match status" value="1"/>
</dbReference>
<dbReference type="InterPro" id="IPR029062">
    <property type="entry name" value="Class_I_gatase-like"/>
</dbReference>
<sequence>MTGADVLGQVLAPRPSPFALLHRPGEHGPDRLDVIVGEVTSPATLAEVRLDENATGHDVLVLVPYRQVGERGFARVDDGAPLLALRVTAQEEIGLAEAMARIPEVPVRTTGGHFDVPDDDYADTVRAVVDDEIGQGTGANFVLKRTWLSDITGYTVAHALAVFRRLCTHETGAHWTFVVHTGDRTFVGASPERHISLRAGVAVMNPISGTYRFPVTGSTLAGVLEFLHDVKERDELRMVVDEELKMMATVCDSGCRVDGPYLKEMARLAHTEYLIEGRATLDPREILRRTLFAPTVTGSPLESACRVIARYEPAGRGYYSGVVALLGRDGRGAPVLDSAIMIRTADIDAAGRVRISVGATVVRHSDPRSEAAETRAKAAGLLAAFDDHRPVPLAGHPAVRATLADRNTGLSGFWLRGGDTPDVFGLTGRRVLVVDAEDTFTAMIAHQLRAMGLAVTVRGFADEYVAEDYELVVMGPGPGDPADRSHPRIAALYETVDRLLRDRHPFLAVCLSHQVLCGLLGLPVRRCSTSNQGRQRAVELFGDVELVGFYNSFAAHSDDDKIDFPDLGVVEISRDRETGEVHALRGQHFTSMQFHAESVLTENGPRILAARIREVLAA</sequence>
<dbReference type="InterPro" id="IPR019999">
    <property type="entry name" value="Anth_synth_I-like"/>
</dbReference>
<dbReference type="InterPro" id="IPR006221">
    <property type="entry name" value="TrpG/PapA_dom"/>
</dbReference>
<dbReference type="InterPro" id="IPR015890">
    <property type="entry name" value="Chorismate_C"/>
</dbReference>
<dbReference type="Proteomes" id="UP001156441">
    <property type="component" value="Unassembled WGS sequence"/>
</dbReference>
<dbReference type="CDD" id="cd01743">
    <property type="entry name" value="GATase1_Anthranilate_Synthase"/>
    <property type="match status" value="1"/>
</dbReference>